<sequence>MTFIAFIIGFALIVALGTAHHFGMLWILRMTPHAEHTGHKAVLFTFVGLLTLHTSEILAFAGVFALLLQFEALGAFGGSYRGTWADLIYFSGINFVTLGFTDIDTIGPLRLIGMFQSLGGFMVLTWSATLIFSVSGTAWHEGGYEEDEASDR</sequence>
<organism evidence="3 4">
    <name type="scientific">Fulvimarina uroteuthidis</name>
    <dbReference type="NCBI Taxonomy" id="3098149"/>
    <lineage>
        <taxon>Bacteria</taxon>
        <taxon>Pseudomonadati</taxon>
        <taxon>Pseudomonadota</taxon>
        <taxon>Alphaproteobacteria</taxon>
        <taxon>Hyphomicrobiales</taxon>
        <taxon>Aurantimonadaceae</taxon>
        <taxon>Fulvimarina</taxon>
    </lineage>
</organism>
<evidence type="ECO:0000313" key="4">
    <source>
        <dbReference type="Proteomes" id="UP001294412"/>
    </source>
</evidence>
<keyword evidence="4" id="KW-1185">Reference proteome</keyword>
<feature type="transmembrane region" description="Helical" evidence="1">
    <location>
        <begin position="41"/>
        <end position="67"/>
    </location>
</feature>
<evidence type="ECO:0000256" key="1">
    <source>
        <dbReference type="SAM" id="Phobius"/>
    </source>
</evidence>
<feature type="transmembrane region" description="Helical" evidence="1">
    <location>
        <begin position="87"/>
        <end position="106"/>
    </location>
</feature>
<dbReference type="Pfam" id="PF07885">
    <property type="entry name" value="Ion_trans_2"/>
    <property type="match status" value="1"/>
</dbReference>
<comment type="caution">
    <text evidence="3">The sequence shown here is derived from an EMBL/GenBank/DDBJ whole genome shotgun (WGS) entry which is preliminary data.</text>
</comment>
<proteinExistence type="predicted"/>
<keyword evidence="1" id="KW-0472">Membrane</keyword>
<feature type="transmembrane region" description="Helical" evidence="1">
    <location>
        <begin position="118"/>
        <end position="139"/>
    </location>
</feature>
<dbReference type="SUPFAM" id="SSF81324">
    <property type="entry name" value="Voltage-gated potassium channels"/>
    <property type="match status" value="1"/>
</dbReference>
<name>A0ABU5HZQ9_9HYPH</name>
<protein>
    <submittedName>
        <fullName evidence="3">Ion channel</fullName>
    </submittedName>
</protein>
<evidence type="ECO:0000259" key="2">
    <source>
        <dbReference type="Pfam" id="PF07885"/>
    </source>
</evidence>
<feature type="transmembrane region" description="Helical" evidence="1">
    <location>
        <begin position="6"/>
        <end position="29"/>
    </location>
</feature>
<dbReference type="Proteomes" id="UP001294412">
    <property type="component" value="Unassembled WGS sequence"/>
</dbReference>
<evidence type="ECO:0000313" key="3">
    <source>
        <dbReference type="EMBL" id="MDY8108619.1"/>
    </source>
</evidence>
<gene>
    <name evidence="3" type="ORF">U0C82_05555</name>
</gene>
<feature type="domain" description="Potassium channel" evidence="2">
    <location>
        <begin position="56"/>
        <end position="133"/>
    </location>
</feature>
<keyword evidence="1" id="KW-1133">Transmembrane helix</keyword>
<dbReference type="RefSeq" id="WP_322186098.1">
    <property type="nucleotide sequence ID" value="NZ_JAXLPB010000002.1"/>
</dbReference>
<accession>A0ABU5HZQ9</accession>
<dbReference type="EMBL" id="JAXLPB010000002">
    <property type="protein sequence ID" value="MDY8108619.1"/>
    <property type="molecule type" value="Genomic_DNA"/>
</dbReference>
<keyword evidence="1" id="KW-0812">Transmembrane</keyword>
<dbReference type="InterPro" id="IPR013099">
    <property type="entry name" value="K_chnl_dom"/>
</dbReference>
<reference evidence="3 4" key="1">
    <citation type="submission" date="2023-12" db="EMBL/GenBank/DDBJ databases">
        <title>Description of Novel Strain Fulvimarina sp. 2208YS6-2-32 isolated from Uroteuthis (Photololigo) edulis.</title>
        <authorList>
            <person name="Park J.-S."/>
        </authorList>
    </citation>
    <scope>NUCLEOTIDE SEQUENCE [LARGE SCALE GENOMIC DNA]</scope>
    <source>
        <strain evidence="3 4">2208YS6-2-32</strain>
    </source>
</reference>